<keyword evidence="1" id="KW-0472">Membrane</keyword>
<protein>
    <recommendedName>
        <fullName evidence="3">PA2779 family protein</fullName>
    </recommendedName>
</protein>
<reference evidence="2" key="1">
    <citation type="journal article" date="2015" name="Nature">
        <title>Complex archaea that bridge the gap between prokaryotes and eukaryotes.</title>
        <authorList>
            <person name="Spang A."/>
            <person name="Saw J.H."/>
            <person name="Jorgensen S.L."/>
            <person name="Zaremba-Niedzwiedzka K."/>
            <person name="Martijn J."/>
            <person name="Lind A.E."/>
            <person name="van Eijk R."/>
            <person name="Schleper C."/>
            <person name="Guy L."/>
            <person name="Ettema T.J."/>
        </authorList>
    </citation>
    <scope>NUCLEOTIDE SEQUENCE</scope>
</reference>
<keyword evidence="1" id="KW-1133">Transmembrane helix</keyword>
<dbReference type="Pfam" id="PF20332">
    <property type="entry name" value="DUF6627"/>
    <property type="match status" value="1"/>
</dbReference>
<evidence type="ECO:0000313" key="2">
    <source>
        <dbReference type="EMBL" id="KKK96383.1"/>
    </source>
</evidence>
<name>A0A0F8ZRC5_9ZZZZ</name>
<proteinExistence type="predicted"/>
<evidence type="ECO:0000256" key="1">
    <source>
        <dbReference type="SAM" id="Phobius"/>
    </source>
</evidence>
<organism evidence="2">
    <name type="scientific">marine sediment metagenome</name>
    <dbReference type="NCBI Taxonomy" id="412755"/>
    <lineage>
        <taxon>unclassified sequences</taxon>
        <taxon>metagenomes</taxon>
        <taxon>ecological metagenomes</taxon>
    </lineage>
</organism>
<keyword evidence="1" id="KW-0812">Transmembrane</keyword>
<dbReference type="InterPro" id="IPR046735">
    <property type="entry name" value="PA2779-like"/>
</dbReference>
<dbReference type="AlphaFoldDB" id="A0A0F8ZRC5"/>
<gene>
    <name evidence="2" type="ORF">LCGC14_2663330</name>
</gene>
<comment type="caution">
    <text evidence="2">The sequence shown here is derived from an EMBL/GenBank/DDBJ whole genome shotgun (WGS) entry which is preliminary data.</text>
</comment>
<feature type="transmembrane region" description="Helical" evidence="1">
    <location>
        <begin position="98"/>
        <end position="116"/>
    </location>
</feature>
<dbReference type="EMBL" id="LAZR01046511">
    <property type="protein sequence ID" value="KKK96383.1"/>
    <property type="molecule type" value="Genomic_DNA"/>
</dbReference>
<sequence length="125" mass="13305">MYRKVIASYLIIAVFALTLASTSGAGLVTSENLLTPSTAKATSLGEIQTALETKLVSSRLAQLGFTTDEINSRLGRLSQEQLHALSQDIDQIRSGGNAVVGALLLVFLIILILDLAGQTSYIIKK</sequence>
<accession>A0A0F8ZRC5</accession>
<evidence type="ECO:0008006" key="3">
    <source>
        <dbReference type="Google" id="ProtNLM"/>
    </source>
</evidence>
<dbReference type="NCBIfam" id="NF033919">
    <property type="entry name" value="PA2779_fam"/>
    <property type="match status" value="1"/>
</dbReference>